<gene>
    <name evidence="9 13" type="primary">argS</name>
    <name evidence="13" type="ORF">BUCINSTRO3249_0160</name>
</gene>
<dbReference type="SMART" id="SM00836">
    <property type="entry name" value="DALR_1"/>
    <property type="match status" value="1"/>
</dbReference>
<comment type="subunit">
    <text evidence="9">Monomer.</text>
</comment>
<reference evidence="14" key="1">
    <citation type="submission" date="2018-09" db="EMBL/GenBank/DDBJ databases">
        <authorList>
            <person name="Manzano-Marin A."/>
            <person name="Manzano-Marin A."/>
        </authorList>
    </citation>
    <scope>NUCLEOTIDE SEQUENCE [LARGE SCALE GENOMIC DNA]</scope>
    <source>
        <strain evidence="14">BuCistrobi</strain>
    </source>
</reference>
<dbReference type="Pfam" id="PF05746">
    <property type="entry name" value="DALR_1"/>
    <property type="match status" value="1"/>
</dbReference>
<dbReference type="PRINTS" id="PR01038">
    <property type="entry name" value="TRNASYNTHARG"/>
</dbReference>
<evidence type="ECO:0000256" key="2">
    <source>
        <dbReference type="ARBA" id="ARBA00022490"/>
    </source>
</evidence>
<feature type="domain" description="DALR anticodon binding" evidence="11">
    <location>
        <begin position="455"/>
        <end position="571"/>
    </location>
</feature>
<dbReference type="InterPro" id="IPR001412">
    <property type="entry name" value="aa-tRNA-synth_I_CS"/>
</dbReference>
<evidence type="ECO:0000256" key="1">
    <source>
        <dbReference type="ARBA" id="ARBA00005594"/>
    </source>
</evidence>
<dbReference type="InterPro" id="IPR014729">
    <property type="entry name" value="Rossmann-like_a/b/a_fold"/>
</dbReference>
<dbReference type="InterPro" id="IPR036695">
    <property type="entry name" value="Arg-tRNA-synth_N_sf"/>
</dbReference>
<dbReference type="InterPro" id="IPR005148">
    <property type="entry name" value="Arg-tRNA-synth_N"/>
</dbReference>
<dbReference type="SUPFAM" id="SSF52374">
    <property type="entry name" value="Nucleotidylyl transferase"/>
    <property type="match status" value="1"/>
</dbReference>
<evidence type="ECO:0000313" key="14">
    <source>
        <dbReference type="Proteomes" id="UP000271849"/>
    </source>
</evidence>
<dbReference type="InterPro" id="IPR008909">
    <property type="entry name" value="DALR_anticod-bd"/>
</dbReference>
<keyword evidence="6 9" id="KW-0648">Protein biosynthesis</keyword>
<evidence type="ECO:0000256" key="5">
    <source>
        <dbReference type="ARBA" id="ARBA00022840"/>
    </source>
</evidence>
<dbReference type="InterPro" id="IPR001278">
    <property type="entry name" value="Arg-tRNA-ligase"/>
</dbReference>
<dbReference type="SUPFAM" id="SSF55190">
    <property type="entry name" value="Arginyl-tRNA synthetase (ArgRS), N-terminal 'additional' domain"/>
    <property type="match status" value="1"/>
</dbReference>
<evidence type="ECO:0000256" key="4">
    <source>
        <dbReference type="ARBA" id="ARBA00022741"/>
    </source>
</evidence>
<dbReference type="GO" id="GO:0004814">
    <property type="term" value="F:arginine-tRNA ligase activity"/>
    <property type="evidence" value="ECO:0007669"/>
    <property type="project" value="UniProtKB-UniRule"/>
</dbReference>
<proteinExistence type="inferred from homology"/>
<dbReference type="Pfam" id="PF03485">
    <property type="entry name" value="Arg_tRNA_synt_N"/>
    <property type="match status" value="1"/>
</dbReference>
<keyword evidence="4 9" id="KW-0547">Nucleotide-binding</keyword>
<dbReference type="EMBL" id="LR025085">
    <property type="protein sequence ID" value="VAX76477.1"/>
    <property type="molecule type" value="Genomic_DNA"/>
</dbReference>
<dbReference type="InterPro" id="IPR035684">
    <property type="entry name" value="ArgRS_core"/>
</dbReference>
<dbReference type="Gene3D" id="1.10.730.10">
    <property type="entry name" value="Isoleucyl-tRNA Synthetase, Domain 1"/>
    <property type="match status" value="1"/>
</dbReference>
<dbReference type="Gene3D" id="3.30.1360.70">
    <property type="entry name" value="Arginyl tRNA synthetase N-terminal domain"/>
    <property type="match status" value="1"/>
</dbReference>
<sequence>MNIQKYLKKKIQQICIKNGLKKNFDPLIKKNIKSNDIDYQINGIIKLKNTMPGSLYELAKKISCDMEKSNIYKKISVSKNGFINITLRSSWLCKHVNKMFISKNLNISKKKKKTIVIDYSSPNIAKNMHIGHLRSTILGDVTARVMEFLGHNVIKQNHIGDWGTPFGMLITQFQLKKPSINQSNDITYHDAYLNYKKDPFFASQVKKNIVKLQKKNKKCLKIWNILVQSTIKKNKLIYKKLNVSLTDKDIRGESYYHFMIPEIISDLKKKKIAIKYNKCTLVYLKKFTNRLGKKMGVIIKKKDGAFLYTTTDLACLKYRCETLHADRIIYYIDSRQKQHLLQVWDIAKQANYIPKKTILEHHSFGMILDKNKKPFKTRNGITIQLMDLLNESISRAKKIIIKKNNIISNKDINKISERIGIGSIKYFDLSKNRTLNYIFNWDQMLSLEGNTALYILYAYTRIQSIMNKGKLKYLCNKNKIKIFTNYERKLTFSILQFEKTLLMLEKYGTPHLMCNYLYDLAEKFSKFYENCSILSAKEKHIKASRMKLSSLTAKVIKKGLYLLGIKTVKKM</sequence>
<dbReference type="Pfam" id="PF00750">
    <property type="entry name" value="tRNA-synt_1d"/>
    <property type="match status" value="1"/>
</dbReference>
<dbReference type="GO" id="GO:0005737">
    <property type="term" value="C:cytoplasm"/>
    <property type="evidence" value="ECO:0007669"/>
    <property type="project" value="UniProtKB-SubCell"/>
</dbReference>
<dbReference type="FunFam" id="3.40.50.620:FF:000116">
    <property type="entry name" value="Arginine--tRNA ligase"/>
    <property type="match status" value="1"/>
</dbReference>
<keyword evidence="3 9" id="KW-0436">Ligase</keyword>
<dbReference type="OrthoDB" id="9803211at2"/>
<dbReference type="Gene3D" id="3.40.50.620">
    <property type="entry name" value="HUPs"/>
    <property type="match status" value="1"/>
</dbReference>
<protein>
    <recommendedName>
        <fullName evidence="9">Arginine--tRNA ligase</fullName>
        <ecNumber evidence="9">6.1.1.19</ecNumber>
    </recommendedName>
    <alternativeName>
        <fullName evidence="9">Arginyl-tRNA synthetase</fullName>
        <shortName evidence="9">ArgRS</shortName>
    </alternativeName>
</protein>
<evidence type="ECO:0000259" key="12">
    <source>
        <dbReference type="SMART" id="SM01016"/>
    </source>
</evidence>
<dbReference type="PANTHER" id="PTHR11956:SF5">
    <property type="entry name" value="ARGININE--TRNA LIGASE, CYTOPLASMIC"/>
    <property type="match status" value="1"/>
</dbReference>
<dbReference type="PANTHER" id="PTHR11956">
    <property type="entry name" value="ARGINYL-TRNA SYNTHETASE"/>
    <property type="match status" value="1"/>
</dbReference>
<evidence type="ECO:0000256" key="10">
    <source>
        <dbReference type="RuleBase" id="RU363038"/>
    </source>
</evidence>
<dbReference type="EC" id="6.1.1.19" evidence="9"/>
<organism evidence="13 14">
    <name type="scientific">Buchnera aphidicola</name>
    <name type="common">Cinara strobi</name>
    <dbReference type="NCBI Taxonomy" id="1921549"/>
    <lineage>
        <taxon>Bacteria</taxon>
        <taxon>Pseudomonadati</taxon>
        <taxon>Pseudomonadota</taxon>
        <taxon>Gammaproteobacteria</taxon>
        <taxon>Enterobacterales</taxon>
        <taxon>Erwiniaceae</taxon>
        <taxon>Buchnera</taxon>
    </lineage>
</organism>
<feature type="domain" description="Arginyl tRNA synthetase N-terminal" evidence="12">
    <location>
        <begin position="1"/>
        <end position="87"/>
    </location>
</feature>
<dbReference type="AlphaFoldDB" id="A0A3B1E7T7"/>
<dbReference type="SUPFAM" id="SSF47323">
    <property type="entry name" value="Anticodon-binding domain of a subclass of class I aminoacyl-tRNA synthetases"/>
    <property type="match status" value="1"/>
</dbReference>
<comment type="catalytic activity">
    <reaction evidence="8 9">
        <text>tRNA(Arg) + L-arginine + ATP = L-arginyl-tRNA(Arg) + AMP + diphosphate</text>
        <dbReference type="Rhea" id="RHEA:20301"/>
        <dbReference type="Rhea" id="RHEA-COMP:9658"/>
        <dbReference type="Rhea" id="RHEA-COMP:9673"/>
        <dbReference type="ChEBI" id="CHEBI:30616"/>
        <dbReference type="ChEBI" id="CHEBI:32682"/>
        <dbReference type="ChEBI" id="CHEBI:33019"/>
        <dbReference type="ChEBI" id="CHEBI:78442"/>
        <dbReference type="ChEBI" id="CHEBI:78513"/>
        <dbReference type="ChEBI" id="CHEBI:456215"/>
        <dbReference type="EC" id="6.1.1.19"/>
    </reaction>
</comment>
<dbReference type="PROSITE" id="PS00178">
    <property type="entry name" value="AA_TRNA_LIGASE_I"/>
    <property type="match status" value="1"/>
</dbReference>
<dbReference type="STRING" id="1921549.GCA_900128825_00159"/>
<evidence type="ECO:0000256" key="6">
    <source>
        <dbReference type="ARBA" id="ARBA00022917"/>
    </source>
</evidence>
<keyword evidence="7 9" id="KW-0030">Aminoacyl-tRNA synthetase</keyword>
<name>A0A3B1E7T7_9GAMM</name>
<comment type="subcellular location">
    <subcellularLocation>
        <location evidence="9">Cytoplasm</location>
    </subcellularLocation>
</comment>
<dbReference type="InterPro" id="IPR009080">
    <property type="entry name" value="tRNAsynth_Ia_anticodon-bd"/>
</dbReference>
<evidence type="ECO:0000256" key="9">
    <source>
        <dbReference type="HAMAP-Rule" id="MF_00123"/>
    </source>
</evidence>
<keyword evidence="2 9" id="KW-0963">Cytoplasm</keyword>
<dbReference type="RefSeq" id="WP_158349045.1">
    <property type="nucleotide sequence ID" value="NZ_LR025085.1"/>
</dbReference>
<dbReference type="HAMAP" id="MF_00123">
    <property type="entry name" value="Arg_tRNA_synth"/>
    <property type="match status" value="1"/>
</dbReference>
<evidence type="ECO:0000256" key="8">
    <source>
        <dbReference type="ARBA" id="ARBA00049339"/>
    </source>
</evidence>
<evidence type="ECO:0000256" key="7">
    <source>
        <dbReference type="ARBA" id="ARBA00023146"/>
    </source>
</evidence>
<dbReference type="GO" id="GO:0006420">
    <property type="term" value="P:arginyl-tRNA aminoacylation"/>
    <property type="evidence" value="ECO:0007669"/>
    <property type="project" value="UniProtKB-UniRule"/>
</dbReference>
<dbReference type="NCBIfam" id="TIGR00456">
    <property type="entry name" value="argS"/>
    <property type="match status" value="1"/>
</dbReference>
<comment type="similarity">
    <text evidence="1 9 10">Belongs to the class-I aminoacyl-tRNA synthetase family.</text>
</comment>
<keyword evidence="5 9" id="KW-0067">ATP-binding</keyword>
<feature type="short sequence motif" description="'HIGH' region" evidence="9">
    <location>
        <begin position="122"/>
        <end position="132"/>
    </location>
</feature>
<evidence type="ECO:0000256" key="3">
    <source>
        <dbReference type="ARBA" id="ARBA00022598"/>
    </source>
</evidence>
<dbReference type="SMART" id="SM01016">
    <property type="entry name" value="Arg_tRNA_synt_N"/>
    <property type="match status" value="1"/>
</dbReference>
<evidence type="ECO:0000313" key="13">
    <source>
        <dbReference type="EMBL" id="VAX76477.1"/>
    </source>
</evidence>
<dbReference type="Proteomes" id="UP000271849">
    <property type="component" value="Chromosome"/>
</dbReference>
<evidence type="ECO:0000259" key="11">
    <source>
        <dbReference type="SMART" id="SM00836"/>
    </source>
</evidence>
<dbReference type="GO" id="GO:0005524">
    <property type="term" value="F:ATP binding"/>
    <property type="evidence" value="ECO:0007669"/>
    <property type="project" value="UniProtKB-UniRule"/>
</dbReference>
<accession>A0A3B1E7T7</accession>